<dbReference type="AlphaFoldDB" id="A0A074LHV3"/>
<sequence length="307" mass="32312">MKNWQRNLALFGVLVVGLGAAGFFGLRAWSSSTYDETQTVEAAAVKTISVDVSSADVHIIPGLDSQATAHFYGKGRADAYGLEVKTNGDNLIIQITHPSGFIGFGPQSLGLEITLPQKQYDRLEIHSGSGNTKLQDLKVKTLLSKTGSGNQDIVHTTADSIQLDTGSGDLTVDQTSAVLDLHTASGDILGRRINSPKVTTNCASGNVTLDGLTGEVNAQAASGNIELSYDKLNGNVNAHTASGNITLILPSDSSFHLNHHSSSGDFRSDFALTNLSSSEHRHEGTVGSGGPTLTIENNSGNLNVRKK</sequence>
<evidence type="ECO:0000259" key="2">
    <source>
        <dbReference type="Pfam" id="PF13349"/>
    </source>
</evidence>
<organism evidence="3 4">
    <name type="scientific">Tumebacillus flagellatus</name>
    <dbReference type="NCBI Taxonomy" id="1157490"/>
    <lineage>
        <taxon>Bacteria</taxon>
        <taxon>Bacillati</taxon>
        <taxon>Bacillota</taxon>
        <taxon>Bacilli</taxon>
        <taxon>Bacillales</taxon>
        <taxon>Alicyclobacillaceae</taxon>
        <taxon>Tumebacillus</taxon>
    </lineage>
</organism>
<feature type="domain" description="DUF4097" evidence="2">
    <location>
        <begin position="179"/>
        <end position="304"/>
    </location>
</feature>
<dbReference type="PANTHER" id="PTHR34094:SF1">
    <property type="entry name" value="PROTEIN FAM185A"/>
    <property type="match status" value="1"/>
</dbReference>
<comment type="caution">
    <text evidence="3">The sequence shown here is derived from an EMBL/GenBank/DDBJ whole genome shotgun (WGS) entry which is preliminary data.</text>
</comment>
<dbReference type="RefSeq" id="WP_038091838.1">
    <property type="nucleotide sequence ID" value="NZ_JMIR01000031.1"/>
</dbReference>
<feature type="region of interest" description="Disordered" evidence="1">
    <location>
        <begin position="279"/>
        <end position="307"/>
    </location>
</feature>
<keyword evidence="4" id="KW-1185">Reference proteome</keyword>
<accession>A0A074LHV3</accession>
<dbReference type="InterPro" id="IPR025164">
    <property type="entry name" value="Toastrack_DUF4097"/>
</dbReference>
<dbReference type="OrthoDB" id="2588856at2"/>
<proteinExistence type="predicted"/>
<dbReference type="PANTHER" id="PTHR34094">
    <property type="match status" value="1"/>
</dbReference>
<dbReference type="Proteomes" id="UP000027931">
    <property type="component" value="Unassembled WGS sequence"/>
</dbReference>
<dbReference type="Pfam" id="PF13349">
    <property type="entry name" value="DUF4097"/>
    <property type="match status" value="1"/>
</dbReference>
<gene>
    <name evidence="3" type="ORF">EL26_18385</name>
</gene>
<evidence type="ECO:0000313" key="4">
    <source>
        <dbReference type="Proteomes" id="UP000027931"/>
    </source>
</evidence>
<dbReference type="STRING" id="1157490.EL26_18385"/>
<protein>
    <recommendedName>
        <fullName evidence="2">DUF4097 domain-containing protein</fullName>
    </recommendedName>
</protein>
<name>A0A074LHV3_9BACL</name>
<dbReference type="eggNOG" id="COG3595">
    <property type="taxonomic scope" value="Bacteria"/>
</dbReference>
<reference evidence="3 4" key="1">
    <citation type="journal article" date="2013" name="Int. J. Syst. Evol. Microbiol.">
        <title>Tumebacillus flagellatus sp. nov., an alpha-amylase/pullulanase-producing bacterium isolated from cassava wastewater.</title>
        <authorList>
            <person name="Wang Q."/>
            <person name="Xie N."/>
            <person name="Qin Y."/>
            <person name="Shen N."/>
            <person name="Zhu J."/>
            <person name="Mi H."/>
            <person name="Huang R."/>
        </authorList>
    </citation>
    <scope>NUCLEOTIDE SEQUENCE [LARGE SCALE GENOMIC DNA]</scope>
    <source>
        <strain evidence="3 4">GST4</strain>
    </source>
</reference>
<dbReference type="EMBL" id="JMIR01000031">
    <property type="protein sequence ID" value="KEO81811.1"/>
    <property type="molecule type" value="Genomic_DNA"/>
</dbReference>
<evidence type="ECO:0000256" key="1">
    <source>
        <dbReference type="SAM" id="MobiDB-lite"/>
    </source>
</evidence>
<feature type="compositionally biased region" description="Polar residues" evidence="1">
    <location>
        <begin position="294"/>
        <end position="307"/>
    </location>
</feature>
<evidence type="ECO:0000313" key="3">
    <source>
        <dbReference type="EMBL" id="KEO81811.1"/>
    </source>
</evidence>